<keyword evidence="2" id="KW-0804">Transcription</keyword>
<evidence type="ECO:0000313" key="4">
    <source>
        <dbReference type="EMBL" id="TBL78661.1"/>
    </source>
</evidence>
<evidence type="ECO:0000259" key="3">
    <source>
        <dbReference type="PROSITE" id="PS51000"/>
    </source>
</evidence>
<dbReference type="OrthoDB" id="9815009at2"/>
<keyword evidence="1" id="KW-0805">Transcription regulation</keyword>
<evidence type="ECO:0000256" key="2">
    <source>
        <dbReference type="ARBA" id="ARBA00023163"/>
    </source>
</evidence>
<accession>A0A4V2J4A2</accession>
<dbReference type="Gene3D" id="1.10.10.10">
    <property type="entry name" value="Winged helix-like DNA-binding domain superfamily/Winged helix DNA-binding domain"/>
    <property type="match status" value="1"/>
</dbReference>
<dbReference type="GO" id="GO:0003700">
    <property type="term" value="F:DNA-binding transcription factor activity"/>
    <property type="evidence" value="ECO:0007669"/>
    <property type="project" value="InterPro"/>
</dbReference>
<reference evidence="4 5" key="1">
    <citation type="submission" date="2019-02" db="EMBL/GenBank/DDBJ databases">
        <title>Paenibacillus sp. nov., isolated from surface-sterilized tissue of Thalictrum simplex L.</title>
        <authorList>
            <person name="Tuo L."/>
        </authorList>
    </citation>
    <scope>NUCLEOTIDE SEQUENCE [LARGE SCALE GENOMIC DNA]</scope>
    <source>
        <strain evidence="4 5">N2SHLJ1</strain>
    </source>
</reference>
<name>A0A4V2J4A2_9BACL</name>
<keyword evidence="5" id="KW-1185">Reference proteome</keyword>
<dbReference type="PROSITE" id="PS51000">
    <property type="entry name" value="HTH_DEOR_2"/>
    <property type="match status" value="1"/>
</dbReference>
<dbReference type="InterPro" id="IPR013196">
    <property type="entry name" value="HTH_11"/>
</dbReference>
<dbReference type="InterPro" id="IPR057727">
    <property type="entry name" value="WCX_dom"/>
</dbReference>
<dbReference type="RefSeq" id="WP_131014017.1">
    <property type="nucleotide sequence ID" value="NZ_SIRE01000009.1"/>
</dbReference>
<dbReference type="PROSITE" id="PS52050">
    <property type="entry name" value="WYL"/>
    <property type="match status" value="1"/>
</dbReference>
<dbReference type="InterPro" id="IPR028349">
    <property type="entry name" value="PafC-like"/>
</dbReference>
<dbReference type="InterPro" id="IPR051534">
    <property type="entry name" value="CBASS_pafABC_assoc_protein"/>
</dbReference>
<feature type="domain" description="HTH deoR-type" evidence="3">
    <location>
        <begin position="2"/>
        <end position="57"/>
    </location>
</feature>
<dbReference type="AlphaFoldDB" id="A0A4V2J4A2"/>
<dbReference type="InterPro" id="IPR036388">
    <property type="entry name" value="WH-like_DNA-bd_sf"/>
</dbReference>
<dbReference type="SUPFAM" id="SSF46785">
    <property type="entry name" value="Winged helix' DNA-binding domain"/>
    <property type="match status" value="1"/>
</dbReference>
<dbReference type="Pfam" id="PF13280">
    <property type="entry name" value="WYL"/>
    <property type="match status" value="1"/>
</dbReference>
<comment type="caution">
    <text evidence="4">The sequence shown here is derived from an EMBL/GenBank/DDBJ whole genome shotgun (WGS) entry which is preliminary data.</text>
</comment>
<dbReference type="PANTHER" id="PTHR34580:SF1">
    <property type="entry name" value="PROTEIN PAFC"/>
    <property type="match status" value="1"/>
</dbReference>
<dbReference type="Proteomes" id="UP000293142">
    <property type="component" value="Unassembled WGS sequence"/>
</dbReference>
<gene>
    <name evidence="4" type="ORF">EYB31_14295</name>
</gene>
<evidence type="ECO:0000313" key="5">
    <source>
        <dbReference type="Proteomes" id="UP000293142"/>
    </source>
</evidence>
<dbReference type="EMBL" id="SIRE01000009">
    <property type="protein sequence ID" value="TBL78661.1"/>
    <property type="molecule type" value="Genomic_DNA"/>
</dbReference>
<dbReference type="PIRSF" id="PIRSF016838">
    <property type="entry name" value="PafC"/>
    <property type="match status" value="1"/>
</dbReference>
<dbReference type="PANTHER" id="PTHR34580">
    <property type="match status" value="1"/>
</dbReference>
<organism evidence="4 5">
    <name type="scientific">Paenibacillus thalictri</name>
    <dbReference type="NCBI Taxonomy" id="2527873"/>
    <lineage>
        <taxon>Bacteria</taxon>
        <taxon>Bacillati</taxon>
        <taxon>Bacillota</taxon>
        <taxon>Bacilli</taxon>
        <taxon>Bacillales</taxon>
        <taxon>Paenibacillaceae</taxon>
        <taxon>Paenibacillus</taxon>
    </lineage>
</organism>
<proteinExistence type="predicted"/>
<dbReference type="Pfam" id="PF25583">
    <property type="entry name" value="WCX"/>
    <property type="match status" value="1"/>
</dbReference>
<dbReference type="InterPro" id="IPR036390">
    <property type="entry name" value="WH_DNA-bd_sf"/>
</dbReference>
<dbReference type="Pfam" id="PF08279">
    <property type="entry name" value="HTH_11"/>
    <property type="match status" value="1"/>
</dbReference>
<evidence type="ECO:0000256" key="1">
    <source>
        <dbReference type="ARBA" id="ARBA00023015"/>
    </source>
</evidence>
<protein>
    <submittedName>
        <fullName evidence="4">WYL domain-containing protein</fullName>
    </submittedName>
</protein>
<dbReference type="InterPro" id="IPR001034">
    <property type="entry name" value="DeoR_HTH"/>
</dbReference>
<dbReference type="InterPro" id="IPR026881">
    <property type="entry name" value="WYL_dom"/>
</dbReference>
<sequence length="322" mass="36778">MRADRLVSIVLLLQAHGKLTAKQLAEKLEVSERTVLRDMDALSASGIPVFAERGPAGGWQLTEGFRTDLTGLKKEEAQSLLLLSPSHLLNDLGLQQVFEDARLKLGAALPPIYHNDLNRVRERIHVDGAGWFASRDPVPHLLTIQEAVWQELKLRILYQKQDGPTERIIEPLGLVAKGSIWYVVAGTGTDEEKRSYRVSRILSVQVLDERFSRPADFDLAEYWEQSTAQFHANLPRFPIRVRTTKAHLPRIKARRFVHIERVEHMDDNMLNVDLRCDTIDVACEMLLTCGPEVEALEPPELRLELARRSETLWRLYRKEEGQ</sequence>